<dbReference type="Proteomes" id="UP000319825">
    <property type="component" value="Unassembled WGS sequence"/>
</dbReference>
<keyword evidence="2" id="KW-1185">Reference proteome</keyword>
<sequence>MGRKIDRIAVVVDGSDWVAIRPEDFDRLDASRRQVGASAARATRLEHEVRQTRARLARIEAILAEADPADCVCERLNSVLHGPGVARPVVRSRRRR</sequence>
<dbReference type="EMBL" id="VLKE01000001">
    <property type="protein sequence ID" value="TWH67184.1"/>
    <property type="molecule type" value="Genomic_DNA"/>
</dbReference>
<comment type="caution">
    <text evidence="1">The sequence shown here is derived from an EMBL/GenBank/DDBJ whole genome shotgun (WGS) entry which is preliminary data.</text>
</comment>
<dbReference type="AlphaFoldDB" id="A0A562I969"/>
<proteinExistence type="predicted"/>
<reference evidence="1 2" key="1">
    <citation type="submission" date="2019-07" db="EMBL/GenBank/DDBJ databases">
        <title>R&amp;d 2014.</title>
        <authorList>
            <person name="Klenk H.-P."/>
        </authorList>
    </citation>
    <scope>NUCLEOTIDE SEQUENCE [LARGE SCALE GENOMIC DNA]</scope>
    <source>
        <strain evidence="1 2">DSM 43868</strain>
    </source>
</reference>
<accession>A0A562I969</accession>
<dbReference type="OrthoDB" id="3386619at2"/>
<evidence type="ECO:0000313" key="1">
    <source>
        <dbReference type="EMBL" id="TWH67184.1"/>
    </source>
</evidence>
<dbReference type="RefSeq" id="WP_145774115.1">
    <property type="nucleotide sequence ID" value="NZ_BAAATQ010000353.1"/>
</dbReference>
<name>A0A562I969_MICOL</name>
<organism evidence="1 2">
    <name type="scientific">Micromonospora olivasterospora</name>
    <dbReference type="NCBI Taxonomy" id="1880"/>
    <lineage>
        <taxon>Bacteria</taxon>
        <taxon>Bacillati</taxon>
        <taxon>Actinomycetota</taxon>
        <taxon>Actinomycetes</taxon>
        <taxon>Micromonosporales</taxon>
        <taxon>Micromonosporaceae</taxon>
        <taxon>Micromonospora</taxon>
    </lineage>
</organism>
<evidence type="ECO:0000313" key="2">
    <source>
        <dbReference type="Proteomes" id="UP000319825"/>
    </source>
</evidence>
<gene>
    <name evidence="1" type="ORF">JD77_02154</name>
</gene>
<protein>
    <submittedName>
        <fullName evidence="1">Uncharacterized protein</fullName>
    </submittedName>
</protein>